<dbReference type="RefSeq" id="WP_231334715.1">
    <property type="nucleotide sequence ID" value="NZ_CP059572.1"/>
</dbReference>
<reference evidence="1" key="1">
    <citation type="submission" date="2020-07" db="EMBL/GenBank/DDBJ databases">
        <authorList>
            <person name="Tarantini F.S."/>
            <person name="Hong K.W."/>
            <person name="Chan K.G."/>
        </authorList>
    </citation>
    <scope>NUCLEOTIDE SEQUENCE</scope>
    <source>
        <strain evidence="1">32-07</strain>
    </source>
</reference>
<organism evidence="1 2">
    <name type="scientific">Actinomadura graeca</name>
    <dbReference type="NCBI Taxonomy" id="2750812"/>
    <lineage>
        <taxon>Bacteria</taxon>
        <taxon>Bacillati</taxon>
        <taxon>Actinomycetota</taxon>
        <taxon>Actinomycetes</taxon>
        <taxon>Streptosporangiales</taxon>
        <taxon>Thermomonosporaceae</taxon>
        <taxon>Actinomadura</taxon>
    </lineage>
</organism>
<gene>
    <name evidence="1" type="ORF">AGRA3207_002423</name>
</gene>
<name>A0ABX8QRZ6_9ACTN</name>
<sequence length="53" mass="5485">MYATPFAPLSPEPVALALIGGTAFADPDHALTYLESRAAGRPDATSSAVALRR</sequence>
<keyword evidence="2" id="KW-1185">Reference proteome</keyword>
<accession>A0ABX8QRZ6</accession>
<evidence type="ECO:0000313" key="1">
    <source>
        <dbReference type="EMBL" id="QXJ21560.1"/>
    </source>
</evidence>
<dbReference type="Proteomes" id="UP001049518">
    <property type="component" value="Chromosome"/>
</dbReference>
<protein>
    <submittedName>
        <fullName evidence="1">Uncharacterized protein</fullName>
    </submittedName>
</protein>
<dbReference type="EMBL" id="CP059572">
    <property type="protein sequence ID" value="QXJ21560.1"/>
    <property type="molecule type" value="Genomic_DNA"/>
</dbReference>
<proteinExistence type="predicted"/>
<evidence type="ECO:0000313" key="2">
    <source>
        <dbReference type="Proteomes" id="UP001049518"/>
    </source>
</evidence>